<evidence type="ECO:0000313" key="2">
    <source>
        <dbReference type="Proteomes" id="UP000822476"/>
    </source>
</evidence>
<comment type="caution">
    <text evidence="1">The sequence shown here is derived from an EMBL/GenBank/DDBJ whole genome shotgun (WGS) entry which is preliminary data.</text>
</comment>
<sequence>MCVNLLRENLCGDQELRDRFECRFRQVVAELSQPVVHRMRLREAEEKKIHNELLFDKCINEFNEKAEKTGISGLETLQHTVEERFVHETKGNPDAWSELKTNLTKAIDTLRRFHKTKLEDLVCSHFLLSLKPV</sequence>
<protein>
    <submittedName>
        <fullName evidence="1">Uncharacterized protein</fullName>
    </submittedName>
</protein>
<dbReference type="EMBL" id="JTDE01005919">
    <property type="protein sequence ID" value="KAF7246572.1"/>
    <property type="molecule type" value="Genomic_DNA"/>
</dbReference>
<keyword evidence="2" id="KW-1185">Reference proteome</keyword>
<evidence type="ECO:0000313" key="1">
    <source>
        <dbReference type="EMBL" id="KAF7246572.1"/>
    </source>
</evidence>
<organism evidence="1 2">
    <name type="scientific">Paragonimus skrjabini miyazakii</name>
    <dbReference type="NCBI Taxonomy" id="59628"/>
    <lineage>
        <taxon>Eukaryota</taxon>
        <taxon>Metazoa</taxon>
        <taxon>Spiralia</taxon>
        <taxon>Lophotrochozoa</taxon>
        <taxon>Platyhelminthes</taxon>
        <taxon>Trematoda</taxon>
        <taxon>Digenea</taxon>
        <taxon>Plagiorchiida</taxon>
        <taxon>Troglotremata</taxon>
        <taxon>Troglotrematidae</taxon>
        <taxon>Paragonimus</taxon>
    </lineage>
</organism>
<dbReference type="AlphaFoldDB" id="A0A8S9YL02"/>
<accession>A0A8S9YL02</accession>
<gene>
    <name evidence="1" type="ORF">EG68_09213</name>
</gene>
<proteinExistence type="predicted"/>
<reference evidence="1" key="1">
    <citation type="submission" date="2019-07" db="EMBL/GenBank/DDBJ databases">
        <title>Annotation for the trematode Paragonimus miyazaki's.</title>
        <authorList>
            <person name="Choi Y.-J."/>
        </authorList>
    </citation>
    <scope>NUCLEOTIDE SEQUENCE</scope>
    <source>
        <strain evidence="1">Japan</strain>
    </source>
</reference>
<name>A0A8S9YL02_9TREM</name>
<dbReference type="Proteomes" id="UP000822476">
    <property type="component" value="Unassembled WGS sequence"/>
</dbReference>